<proteinExistence type="predicted"/>
<keyword evidence="2" id="KW-1185">Reference proteome</keyword>
<sequence length="614" mass="68645">MKLGCLKKMQNSNFCPGKRHTAEGKTSDCWDDKSNHAEIFNNSVCNNKLSYIGRKDASCVSNLNFYDVTDSKSSQEHGINTSVDEKVFLVNNSSKIPHHSTLSSNDKLCDVKPILKSETILSDCNSEDNLYNSLIKHDLFSTEKCKSDNASHSNPHEVYVDSSQNFLKKPCSTSETANKYNYKLHDFSEFLPFHFASSDNKTKYSDSFGTFPFKSQENPKPVSSQCTFYETKAGKLCSWENRTKKFPFENSLKKSRANLIGRLNEEQKQTFLFTKKKTFPSRNLKMQNKQEWPFSESMPLLGKTTVNKTVKDSHLLKTEKMPKTVNNCSGGFSKDVTYESEQTGLIADSLPEVAANFLSGFTSLKSSSPLTVSDTSQPSLTCSVLDEKLSKNLSNVSDRLLETNQCAVDSVYDLQKDKHTSTDYAFQTNKFTADSVDVLQKDIDVNTDSAFQTNECAVDSAYVLQKDTNDNTDYAFQTNDCTANAVLQKGKDANTDCAFLTNECATDSVYVLQKDKDDNTNCTFQTNDIPADAVHVLQEDKEASTDCAFLTNECPVDSVYVFQKGKDANTDSAFQTNECAVNPVYVLQEVESTKKEAFCFSDTIENAAEVISYD</sequence>
<accession>A0A087U946</accession>
<dbReference type="AlphaFoldDB" id="A0A087U946"/>
<organism evidence="1 2">
    <name type="scientific">Stegodyphus mimosarum</name>
    <name type="common">African social velvet spider</name>
    <dbReference type="NCBI Taxonomy" id="407821"/>
    <lineage>
        <taxon>Eukaryota</taxon>
        <taxon>Metazoa</taxon>
        <taxon>Ecdysozoa</taxon>
        <taxon>Arthropoda</taxon>
        <taxon>Chelicerata</taxon>
        <taxon>Arachnida</taxon>
        <taxon>Araneae</taxon>
        <taxon>Araneomorphae</taxon>
        <taxon>Entelegynae</taxon>
        <taxon>Eresoidea</taxon>
        <taxon>Eresidae</taxon>
        <taxon>Stegodyphus</taxon>
    </lineage>
</organism>
<dbReference type="EMBL" id="KK118803">
    <property type="protein sequence ID" value="KFM73885.1"/>
    <property type="molecule type" value="Genomic_DNA"/>
</dbReference>
<gene>
    <name evidence="1" type="ORF">X975_21283</name>
</gene>
<name>A0A087U946_STEMI</name>
<dbReference type="Proteomes" id="UP000054359">
    <property type="component" value="Unassembled WGS sequence"/>
</dbReference>
<evidence type="ECO:0000313" key="2">
    <source>
        <dbReference type="Proteomes" id="UP000054359"/>
    </source>
</evidence>
<protein>
    <submittedName>
        <fullName evidence="1">Uncharacterized protein</fullName>
    </submittedName>
</protein>
<evidence type="ECO:0000313" key="1">
    <source>
        <dbReference type="EMBL" id="KFM73885.1"/>
    </source>
</evidence>
<reference evidence="1 2" key="1">
    <citation type="submission" date="2013-11" db="EMBL/GenBank/DDBJ databases">
        <title>Genome sequencing of Stegodyphus mimosarum.</title>
        <authorList>
            <person name="Bechsgaard J."/>
        </authorList>
    </citation>
    <scope>NUCLEOTIDE SEQUENCE [LARGE SCALE GENOMIC DNA]</scope>
</reference>
<feature type="non-terminal residue" evidence="1">
    <location>
        <position position="614"/>
    </location>
</feature>